<keyword evidence="6 8" id="KW-1015">Disulfide bond</keyword>
<keyword evidence="5" id="KW-0472">Membrane</keyword>
<dbReference type="HOGENOM" id="CLU_1121129_0_0_1"/>
<keyword evidence="3" id="KW-0732">Signal</keyword>
<feature type="domain" description="MANSC" evidence="10">
    <location>
        <begin position="33"/>
        <end position="112"/>
    </location>
</feature>
<dbReference type="GeneID" id="20208928"/>
<dbReference type="InterPro" id="IPR013980">
    <property type="entry name" value="MANSC_dom"/>
</dbReference>
<dbReference type="Gene3D" id="4.10.400.10">
    <property type="entry name" value="Low-density Lipoprotein Receptor"/>
    <property type="match status" value="1"/>
</dbReference>
<feature type="disulfide bond" evidence="8">
    <location>
        <begin position="194"/>
        <end position="209"/>
    </location>
</feature>
<dbReference type="PROSITE" id="PS50986">
    <property type="entry name" value="MANSC"/>
    <property type="match status" value="1"/>
</dbReference>
<accession>T1FJC9</accession>
<keyword evidence="13" id="KW-1185">Reference proteome</keyword>
<feature type="region of interest" description="Disordered" evidence="9">
    <location>
        <begin position="218"/>
        <end position="239"/>
    </location>
</feature>
<reference evidence="13" key="1">
    <citation type="submission" date="2012-12" db="EMBL/GenBank/DDBJ databases">
        <authorList>
            <person name="Hellsten U."/>
            <person name="Grimwood J."/>
            <person name="Chapman J.A."/>
            <person name="Shapiro H."/>
            <person name="Aerts A."/>
            <person name="Otillar R.P."/>
            <person name="Terry A.Y."/>
            <person name="Boore J.L."/>
            <person name="Simakov O."/>
            <person name="Marletaz F."/>
            <person name="Cho S.-J."/>
            <person name="Edsinger-Gonzales E."/>
            <person name="Havlak P."/>
            <person name="Kuo D.-H."/>
            <person name="Larsson T."/>
            <person name="Lv J."/>
            <person name="Arendt D."/>
            <person name="Savage R."/>
            <person name="Osoegawa K."/>
            <person name="de Jong P."/>
            <person name="Lindberg D.R."/>
            <person name="Seaver E.C."/>
            <person name="Weisblat D.A."/>
            <person name="Putnam N.H."/>
            <person name="Grigoriev I.V."/>
            <person name="Rokhsar D.S."/>
        </authorList>
    </citation>
    <scope>NUCLEOTIDE SEQUENCE</scope>
</reference>
<dbReference type="InterPro" id="IPR023415">
    <property type="entry name" value="LDLR_class-A_CS"/>
</dbReference>
<keyword evidence="2" id="KW-0812">Transmembrane</keyword>
<dbReference type="EnsemblMetazoa" id="HelroT183242">
    <property type="protein sequence ID" value="HelroP183242"/>
    <property type="gene ID" value="HelroG183242"/>
</dbReference>
<dbReference type="Pfam" id="PF07502">
    <property type="entry name" value="MANEC"/>
    <property type="match status" value="1"/>
</dbReference>
<dbReference type="PANTHER" id="PTHR46876">
    <property type="entry name" value="LOW-DENSITY LIPOPROTEIN RECEPTOR-RELATED PROTEIN 11"/>
    <property type="match status" value="1"/>
</dbReference>
<dbReference type="InterPro" id="IPR011106">
    <property type="entry name" value="MANSC_N"/>
</dbReference>
<dbReference type="EMBL" id="AMQM01008656">
    <property type="status" value="NOT_ANNOTATED_CDS"/>
    <property type="molecule type" value="Genomic_DNA"/>
</dbReference>
<feature type="compositionally biased region" description="Basic and acidic residues" evidence="9">
    <location>
        <begin position="228"/>
        <end position="239"/>
    </location>
</feature>
<evidence type="ECO:0000259" key="10">
    <source>
        <dbReference type="PROSITE" id="PS50986"/>
    </source>
</evidence>
<feature type="region of interest" description="Disordered" evidence="9">
    <location>
        <begin position="124"/>
        <end position="149"/>
    </location>
</feature>
<dbReference type="OrthoDB" id="10037294at2759"/>
<dbReference type="GO" id="GO:0016020">
    <property type="term" value="C:membrane"/>
    <property type="evidence" value="ECO:0007669"/>
    <property type="project" value="UniProtKB-SubCell"/>
</dbReference>
<evidence type="ECO:0000256" key="5">
    <source>
        <dbReference type="ARBA" id="ARBA00023136"/>
    </source>
</evidence>
<evidence type="ECO:0000256" key="1">
    <source>
        <dbReference type="ARBA" id="ARBA00004479"/>
    </source>
</evidence>
<reference evidence="12" key="3">
    <citation type="submission" date="2015-06" db="UniProtKB">
        <authorList>
            <consortium name="EnsemblMetazoa"/>
        </authorList>
    </citation>
    <scope>IDENTIFICATION</scope>
</reference>
<evidence type="ECO:0000256" key="3">
    <source>
        <dbReference type="ARBA" id="ARBA00022729"/>
    </source>
</evidence>
<evidence type="ECO:0000313" key="13">
    <source>
        <dbReference type="Proteomes" id="UP000015101"/>
    </source>
</evidence>
<dbReference type="Proteomes" id="UP000015101">
    <property type="component" value="Unassembled WGS sequence"/>
</dbReference>
<dbReference type="PROSITE" id="PS01209">
    <property type="entry name" value="LDLRA_1"/>
    <property type="match status" value="1"/>
</dbReference>
<dbReference type="SMART" id="SM00765">
    <property type="entry name" value="MANEC"/>
    <property type="match status" value="1"/>
</dbReference>
<dbReference type="InterPro" id="IPR002172">
    <property type="entry name" value="LDrepeatLR_classA_rpt"/>
</dbReference>
<name>T1FJC9_HELRO</name>
<dbReference type="EMBL" id="AMQM01008657">
    <property type="status" value="NOT_ANNOTATED_CDS"/>
    <property type="molecule type" value="Genomic_DNA"/>
</dbReference>
<evidence type="ECO:0000256" key="8">
    <source>
        <dbReference type="PROSITE-ProRule" id="PRU00124"/>
    </source>
</evidence>
<dbReference type="RefSeq" id="XP_009010522.1">
    <property type="nucleotide sequence ID" value="XM_009012274.1"/>
</dbReference>
<reference evidence="11 13" key="2">
    <citation type="journal article" date="2013" name="Nature">
        <title>Insights into bilaterian evolution from three spiralian genomes.</title>
        <authorList>
            <person name="Simakov O."/>
            <person name="Marletaz F."/>
            <person name="Cho S.J."/>
            <person name="Edsinger-Gonzales E."/>
            <person name="Havlak P."/>
            <person name="Hellsten U."/>
            <person name="Kuo D.H."/>
            <person name="Larsson T."/>
            <person name="Lv J."/>
            <person name="Arendt D."/>
            <person name="Savage R."/>
            <person name="Osoegawa K."/>
            <person name="de Jong P."/>
            <person name="Grimwood J."/>
            <person name="Chapman J.A."/>
            <person name="Shapiro H."/>
            <person name="Aerts A."/>
            <person name="Otillar R.P."/>
            <person name="Terry A.Y."/>
            <person name="Boore J.L."/>
            <person name="Grigoriev I.V."/>
            <person name="Lindberg D.R."/>
            <person name="Seaver E.C."/>
            <person name="Weisblat D.A."/>
            <person name="Putnam N.H."/>
            <person name="Rokhsar D.S."/>
        </authorList>
    </citation>
    <scope>NUCLEOTIDE SEQUENCE</scope>
</reference>
<evidence type="ECO:0000256" key="9">
    <source>
        <dbReference type="SAM" id="MobiDB-lite"/>
    </source>
</evidence>
<organism evidence="12 13">
    <name type="scientific">Helobdella robusta</name>
    <name type="common">Californian leech</name>
    <dbReference type="NCBI Taxonomy" id="6412"/>
    <lineage>
        <taxon>Eukaryota</taxon>
        <taxon>Metazoa</taxon>
        <taxon>Spiralia</taxon>
        <taxon>Lophotrochozoa</taxon>
        <taxon>Annelida</taxon>
        <taxon>Clitellata</taxon>
        <taxon>Hirudinea</taxon>
        <taxon>Rhynchobdellida</taxon>
        <taxon>Glossiphoniidae</taxon>
        <taxon>Helobdella</taxon>
    </lineage>
</organism>
<dbReference type="SMART" id="SM00192">
    <property type="entry name" value="LDLa"/>
    <property type="match status" value="1"/>
</dbReference>
<gene>
    <name evidence="12" type="primary">20208928</name>
    <name evidence="11" type="ORF">HELRODRAFT_183242</name>
</gene>
<dbReference type="CTD" id="20208928"/>
<evidence type="ECO:0000256" key="6">
    <source>
        <dbReference type="ARBA" id="ARBA00023157"/>
    </source>
</evidence>
<evidence type="ECO:0000256" key="2">
    <source>
        <dbReference type="ARBA" id="ARBA00022692"/>
    </source>
</evidence>
<comment type="caution">
    <text evidence="8">Lacks conserved residue(s) required for the propagation of feature annotation.</text>
</comment>
<dbReference type="EMBL" id="KB095821">
    <property type="protein sequence ID" value="ESO11362.1"/>
    <property type="molecule type" value="Genomic_DNA"/>
</dbReference>
<dbReference type="PROSITE" id="PS50068">
    <property type="entry name" value="LDLRA_2"/>
    <property type="match status" value="1"/>
</dbReference>
<dbReference type="InterPro" id="IPR036055">
    <property type="entry name" value="LDL_receptor-like_sf"/>
</dbReference>
<keyword evidence="4" id="KW-1133">Transmembrane helix</keyword>
<evidence type="ECO:0000313" key="11">
    <source>
        <dbReference type="EMBL" id="ESO11362.1"/>
    </source>
</evidence>
<keyword evidence="7" id="KW-0325">Glycoprotein</keyword>
<evidence type="ECO:0000256" key="4">
    <source>
        <dbReference type="ARBA" id="ARBA00022989"/>
    </source>
</evidence>
<comment type="subcellular location">
    <subcellularLocation>
        <location evidence="1">Membrane</location>
        <topology evidence="1">Single-pass type I membrane protein</topology>
    </subcellularLocation>
</comment>
<dbReference type="CDD" id="cd00112">
    <property type="entry name" value="LDLa"/>
    <property type="match status" value="1"/>
</dbReference>
<dbReference type="KEGG" id="hro:HELRODRAFT_183242"/>
<dbReference type="AlphaFoldDB" id="T1FJC9"/>
<evidence type="ECO:0000313" key="12">
    <source>
        <dbReference type="EnsemblMetazoa" id="HelroP183242"/>
    </source>
</evidence>
<evidence type="ECO:0000256" key="7">
    <source>
        <dbReference type="ARBA" id="ARBA00023180"/>
    </source>
</evidence>
<proteinExistence type="predicted"/>
<dbReference type="PANTHER" id="PTHR46876:SF1">
    <property type="entry name" value="LOW-DENSITY LIPOPROTEIN RECEPTOR-RELATED PROTEIN 11"/>
    <property type="match status" value="1"/>
</dbReference>
<protein>
    <recommendedName>
        <fullName evidence="10">MANSC domain-containing protein</fullName>
    </recommendedName>
</protein>
<sequence length="248" mass="26913">MSTRMATCADITYDALTGLYTLCMLMTCLIEKSLKGQIIKTNVSLEAGAHFIESLHLQTAAECQEKCCEHAEPCNTAVIRVKNYKPGVSCYLFDCKSPSVCSFDTHSDFKVIQLSSSSSSVQEHQLDELASTSQQDNRHSHASTSPTSPTNVQCFPGFHPVAGSCRKDCQKLSFECLNVDQPSLSQCIALYDKCDTFNQCDDGSDEVACSYDQQQDHRNDAAAGGGAGEKDDNGSHHTAGEIVFVGKV</sequence>
<dbReference type="InParanoid" id="T1FJC9"/>